<evidence type="ECO:0000259" key="10">
    <source>
        <dbReference type="PROSITE" id="PS50905"/>
    </source>
</evidence>
<evidence type="ECO:0000313" key="11">
    <source>
        <dbReference type="EMBL" id="KAH3835923.1"/>
    </source>
</evidence>
<protein>
    <recommendedName>
        <fullName evidence="9">Ferritin</fullName>
        <ecNumber evidence="9">1.16.3.1</ecNumber>
    </recommendedName>
</protein>
<keyword evidence="3 8" id="KW-0479">Metal-binding</keyword>
<dbReference type="Pfam" id="PF00210">
    <property type="entry name" value="Ferritin"/>
    <property type="match status" value="1"/>
</dbReference>
<evidence type="ECO:0000256" key="9">
    <source>
        <dbReference type="RuleBase" id="RU361145"/>
    </source>
</evidence>
<feature type="binding site" evidence="8">
    <location>
        <position position="25"/>
    </location>
    <ligand>
        <name>Fe cation</name>
        <dbReference type="ChEBI" id="CHEBI:24875"/>
        <label>1</label>
    </ligand>
</feature>
<evidence type="ECO:0000256" key="3">
    <source>
        <dbReference type="ARBA" id="ARBA00022723"/>
    </source>
</evidence>
<dbReference type="FunFam" id="1.20.1260.10:FF:000002">
    <property type="entry name" value="Ferritin, mitochondrial"/>
    <property type="match status" value="1"/>
</dbReference>
<feature type="domain" description="Ferritin-like diiron" evidence="10">
    <location>
        <begin position="8"/>
        <end position="157"/>
    </location>
</feature>
<proteinExistence type="inferred from homology"/>
<keyword evidence="4 9" id="KW-0560">Oxidoreductase</keyword>
<dbReference type="AlphaFoldDB" id="A0A9D4KAD2"/>
<dbReference type="GO" id="GO:0005737">
    <property type="term" value="C:cytoplasm"/>
    <property type="evidence" value="ECO:0007669"/>
    <property type="project" value="TreeGrafter"/>
</dbReference>
<keyword evidence="12" id="KW-1185">Reference proteome</keyword>
<dbReference type="InterPro" id="IPR012347">
    <property type="entry name" value="Ferritin-like"/>
</dbReference>
<dbReference type="EC" id="1.16.3.1" evidence="9"/>
<dbReference type="InterPro" id="IPR008331">
    <property type="entry name" value="Ferritin_DPS_dom"/>
</dbReference>
<dbReference type="GO" id="GO:0008199">
    <property type="term" value="F:ferric iron binding"/>
    <property type="evidence" value="ECO:0007669"/>
    <property type="project" value="InterPro"/>
</dbReference>
<dbReference type="PROSITE" id="PS50905">
    <property type="entry name" value="FERRITIN_LIKE"/>
    <property type="match status" value="1"/>
</dbReference>
<dbReference type="PANTHER" id="PTHR11431:SF75">
    <property type="entry name" value="FERRITIN"/>
    <property type="match status" value="1"/>
</dbReference>
<comment type="function">
    <text evidence="6">Stores iron in a soluble, non-toxic, readily available form. Important for iron homeostasis. Has ferroxidase activity. Iron is taken up in the ferrous form and deposited as ferric hydroxides after oxidation.</text>
</comment>
<dbReference type="EMBL" id="JAIWYP010000004">
    <property type="protein sequence ID" value="KAH3835923.1"/>
    <property type="molecule type" value="Genomic_DNA"/>
</dbReference>
<dbReference type="Gene3D" id="1.20.1260.10">
    <property type="match status" value="1"/>
</dbReference>
<sequence>MAASRPRQNFHAESEAGINKQINMELYASYVYQSMAFYFDRDDVALKGFSKFFRKSSEEEREHAEKLMKYQNKRGGRIVLQAIQKPDKDEWGCGLDAMKTALELEKAVNQALLDLHKIAESHCDPQMMDFIEGEYLEEQVDGIKDLSDHITNLIRVGPGQGEWHYDRKLDS</sequence>
<evidence type="ECO:0000313" key="12">
    <source>
        <dbReference type="Proteomes" id="UP000828390"/>
    </source>
</evidence>
<dbReference type="GO" id="GO:0006826">
    <property type="term" value="P:iron ion transport"/>
    <property type="evidence" value="ECO:0007669"/>
    <property type="project" value="InterPro"/>
</dbReference>
<comment type="caution">
    <text evidence="11">The sequence shown here is derived from an EMBL/GenBank/DDBJ whole genome shotgun (WGS) entry which is preliminary data.</text>
</comment>
<evidence type="ECO:0000256" key="5">
    <source>
        <dbReference type="ARBA" id="ARBA00023004"/>
    </source>
</evidence>
<comment type="function">
    <text evidence="9">Stores iron in a soluble, non-toxic, readily available form. Important for iron homeostasis. Iron is taken up in the ferrous form and deposited as ferric hydroxides after oxidation.</text>
</comment>
<feature type="binding site" evidence="8">
    <location>
        <position position="139"/>
    </location>
    <ligand>
        <name>Fe cation</name>
        <dbReference type="ChEBI" id="CHEBI:24875"/>
        <label>1</label>
    </ligand>
</feature>
<evidence type="ECO:0000256" key="1">
    <source>
        <dbReference type="ARBA" id="ARBA00007513"/>
    </source>
</evidence>
<reference evidence="11" key="2">
    <citation type="submission" date="2020-11" db="EMBL/GenBank/DDBJ databases">
        <authorList>
            <person name="McCartney M.A."/>
            <person name="Auch B."/>
            <person name="Kono T."/>
            <person name="Mallez S."/>
            <person name="Becker A."/>
            <person name="Gohl D.M."/>
            <person name="Silverstein K.A.T."/>
            <person name="Koren S."/>
            <person name="Bechman K.B."/>
            <person name="Herman A."/>
            <person name="Abrahante J.E."/>
            <person name="Garbe J."/>
        </authorList>
    </citation>
    <scope>NUCLEOTIDE SEQUENCE</scope>
    <source>
        <strain evidence="11">Duluth1</strain>
        <tissue evidence="11">Whole animal</tissue>
    </source>
</reference>
<comment type="similarity">
    <text evidence="1 9">Belongs to the ferritin family.</text>
</comment>
<dbReference type="InterPro" id="IPR009040">
    <property type="entry name" value="Ferritin-like_diiron"/>
</dbReference>
<comment type="catalytic activity">
    <reaction evidence="7 9">
        <text>4 Fe(2+) + O2 + 4 H(+) = 4 Fe(3+) + 2 H2O</text>
        <dbReference type="Rhea" id="RHEA:11148"/>
        <dbReference type="ChEBI" id="CHEBI:15377"/>
        <dbReference type="ChEBI" id="CHEBI:15378"/>
        <dbReference type="ChEBI" id="CHEBI:15379"/>
        <dbReference type="ChEBI" id="CHEBI:29033"/>
        <dbReference type="ChEBI" id="CHEBI:29034"/>
        <dbReference type="EC" id="1.16.3.1"/>
    </reaction>
</comment>
<evidence type="ECO:0000256" key="4">
    <source>
        <dbReference type="ARBA" id="ARBA00023002"/>
    </source>
</evidence>
<dbReference type="InterPro" id="IPR014034">
    <property type="entry name" value="Ferritin_CS"/>
</dbReference>
<evidence type="ECO:0000256" key="2">
    <source>
        <dbReference type="ARBA" id="ARBA00022434"/>
    </source>
</evidence>
<dbReference type="GO" id="GO:0004322">
    <property type="term" value="F:ferroxidase activity"/>
    <property type="evidence" value="ECO:0007669"/>
    <property type="project" value="UniProtKB-EC"/>
</dbReference>
<keyword evidence="2 9" id="KW-0409">Iron storage</keyword>
<dbReference type="OrthoDB" id="186462at2759"/>
<name>A0A9D4KAD2_DREPO</name>
<evidence type="ECO:0000256" key="8">
    <source>
        <dbReference type="PIRSR" id="PIRSR601519-1"/>
    </source>
</evidence>
<evidence type="ECO:0000256" key="7">
    <source>
        <dbReference type="ARBA" id="ARBA00047990"/>
    </source>
</evidence>
<dbReference type="InterPro" id="IPR009078">
    <property type="entry name" value="Ferritin-like_SF"/>
</dbReference>
<dbReference type="PROSITE" id="PS00540">
    <property type="entry name" value="FERRITIN_1"/>
    <property type="match status" value="1"/>
</dbReference>
<reference evidence="11" key="1">
    <citation type="journal article" date="2019" name="bioRxiv">
        <title>The Genome of the Zebra Mussel, Dreissena polymorpha: A Resource for Invasive Species Research.</title>
        <authorList>
            <person name="McCartney M.A."/>
            <person name="Auch B."/>
            <person name="Kono T."/>
            <person name="Mallez S."/>
            <person name="Zhang Y."/>
            <person name="Obille A."/>
            <person name="Becker A."/>
            <person name="Abrahante J.E."/>
            <person name="Garbe J."/>
            <person name="Badalamenti J.P."/>
            <person name="Herman A."/>
            <person name="Mangelson H."/>
            <person name="Liachko I."/>
            <person name="Sullivan S."/>
            <person name="Sone E.D."/>
            <person name="Koren S."/>
            <person name="Silverstein K.A.T."/>
            <person name="Beckman K.B."/>
            <person name="Gohl D.M."/>
        </authorList>
    </citation>
    <scope>NUCLEOTIDE SEQUENCE</scope>
    <source>
        <strain evidence="11">Duluth1</strain>
        <tissue evidence="11">Whole animal</tissue>
    </source>
</reference>
<feature type="binding site" evidence="8">
    <location>
        <position position="63"/>
    </location>
    <ligand>
        <name>Fe cation</name>
        <dbReference type="ChEBI" id="CHEBI:24875"/>
        <label>1</label>
    </ligand>
</feature>
<feature type="binding site" evidence="8">
    <location>
        <position position="105"/>
    </location>
    <ligand>
        <name>Fe cation</name>
        <dbReference type="ChEBI" id="CHEBI:24875"/>
        <label>1</label>
    </ligand>
</feature>
<dbReference type="GO" id="GO:0006879">
    <property type="term" value="P:intracellular iron ion homeostasis"/>
    <property type="evidence" value="ECO:0007669"/>
    <property type="project" value="UniProtKB-KW"/>
</dbReference>
<keyword evidence="5 8" id="KW-0408">Iron</keyword>
<evidence type="ECO:0000256" key="6">
    <source>
        <dbReference type="ARBA" id="ARBA00025111"/>
    </source>
</evidence>
<gene>
    <name evidence="11" type="ORF">DPMN_109292</name>
</gene>
<dbReference type="SUPFAM" id="SSF47240">
    <property type="entry name" value="Ferritin-like"/>
    <property type="match status" value="1"/>
</dbReference>
<dbReference type="PANTHER" id="PTHR11431">
    <property type="entry name" value="FERRITIN"/>
    <property type="match status" value="1"/>
</dbReference>
<accession>A0A9D4KAD2</accession>
<feature type="binding site" evidence="8">
    <location>
        <position position="60"/>
    </location>
    <ligand>
        <name>Fe cation</name>
        <dbReference type="ChEBI" id="CHEBI:24875"/>
        <label>1</label>
    </ligand>
</feature>
<dbReference type="GO" id="GO:0008198">
    <property type="term" value="F:ferrous iron binding"/>
    <property type="evidence" value="ECO:0007669"/>
    <property type="project" value="TreeGrafter"/>
</dbReference>
<dbReference type="InterPro" id="IPR001519">
    <property type="entry name" value="Ferritin"/>
</dbReference>
<organism evidence="11 12">
    <name type="scientific">Dreissena polymorpha</name>
    <name type="common">Zebra mussel</name>
    <name type="synonym">Mytilus polymorpha</name>
    <dbReference type="NCBI Taxonomy" id="45954"/>
    <lineage>
        <taxon>Eukaryota</taxon>
        <taxon>Metazoa</taxon>
        <taxon>Spiralia</taxon>
        <taxon>Lophotrochozoa</taxon>
        <taxon>Mollusca</taxon>
        <taxon>Bivalvia</taxon>
        <taxon>Autobranchia</taxon>
        <taxon>Heteroconchia</taxon>
        <taxon>Euheterodonta</taxon>
        <taxon>Imparidentia</taxon>
        <taxon>Neoheterodontei</taxon>
        <taxon>Myida</taxon>
        <taxon>Dreissenoidea</taxon>
        <taxon>Dreissenidae</taxon>
        <taxon>Dreissena</taxon>
    </lineage>
</organism>
<dbReference type="CDD" id="cd01056">
    <property type="entry name" value="Euk_Ferritin"/>
    <property type="match status" value="1"/>
</dbReference>
<dbReference type="Proteomes" id="UP000828390">
    <property type="component" value="Unassembled WGS sequence"/>
</dbReference>